<dbReference type="AlphaFoldDB" id="A0A5W5JMP3"/>
<comment type="caution">
    <text evidence="1">The sequence shown here is derived from an EMBL/GenBank/DDBJ whole genome shotgun (WGS) entry which is preliminary data.</text>
</comment>
<protein>
    <submittedName>
        <fullName evidence="1">Uncharacterized protein</fullName>
    </submittedName>
</protein>
<name>A0A5W5JMP3_SALET</name>
<sequence>MQPTNKITQQQFDDIQRAILAAANATTKKNAKIPLEKAKYIHSQLRHQLSDYVDEKLTAAINCAEDAAGNVKGKARLLENVDHYLYLFKLKVTFE</sequence>
<reference evidence="1" key="1">
    <citation type="submission" date="2018-06" db="EMBL/GenBank/DDBJ databases">
        <authorList>
            <person name="Ashton P.M."/>
            <person name="Dallman T."/>
            <person name="Nair S."/>
            <person name="De Pinna E."/>
            <person name="Peters T."/>
            <person name="Grant K."/>
        </authorList>
    </citation>
    <scope>NUCLEOTIDE SEQUENCE</scope>
    <source>
        <strain evidence="1">187601</strain>
    </source>
</reference>
<organism evidence="1">
    <name type="scientific">Salmonella enterica subsp. enterica serovar Saintpaul</name>
    <dbReference type="NCBI Taxonomy" id="90105"/>
    <lineage>
        <taxon>Bacteria</taxon>
        <taxon>Pseudomonadati</taxon>
        <taxon>Pseudomonadota</taxon>
        <taxon>Gammaproteobacteria</taxon>
        <taxon>Enterobacterales</taxon>
        <taxon>Enterobacteriaceae</taxon>
        <taxon>Salmonella</taxon>
    </lineage>
</organism>
<gene>
    <name evidence="1" type="ORF">DRD48_05695</name>
</gene>
<evidence type="ECO:0000313" key="1">
    <source>
        <dbReference type="EMBL" id="EBX1943170.1"/>
    </source>
</evidence>
<proteinExistence type="predicted"/>
<dbReference type="EMBL" id="AAHKMO010000005">
    <property type="protein sequence ID" value="EBX1943170.1"/>
    <property type="molecule type" value="Genomic_DNA"/>
</dbReference>
<accession>A0A5W5JMP3</accession>